<evidence type="ECO:0008006" key="4">
    <source>
        <dbReference type="Google" id="ProtNLM"/>
    </source>
</evidence>
<dbReference type="EMBL" id="JAJSBI010000010">
    <property type="protein sequence ID" value="MCD9876275.1"/>
    <property type="molecule type" value="Genomic_DNA"/>
</dbReference>
<keyword evidence="3" id="KW-1185">Reference proteome</keyword>
<dbReference type="Proteomes" id="UP001108029">
    <property type="component" value="Unassembled WGS sequence"/>
</dbReference>
<comment type="caution">
    <text evidence="2">The sequence shown here is derived from an EMBL/GenBank/DDBJ whole genome shotgun (WGS) entry which is preliminary data.</text>
</comment>
<evidence type="ECO:0000313" key="2">
    <source>
        <dbReference type="EMBL" id="MCD9876275.1"/>
    </source>
</evidence>
<dbReference type="AlphaFoldDB" id="A0A9Q3VSA0"/>
<protein>
    <recommendedName>
        <fullName evidence="4">L,D-transpeptidase catalytic domain</fullName>
    </recommendedName>
</protein>
<feature type="region of interest" description="Disordered" evidence="1">
    <location>
        <begin position="34"/>
        <end position="65"/>
    </location>
</feature>
<accession>A0A9Q3VSA0</accession>
<reference evidence="2" key="1">
    <citation type="submission" date="2021-12" db="EMBL/GenBank/DDBJ databases">
        <authorList>
            <person name="Lee J.-H."/>
            <person name="Kim S.-B."/>
        </authorList>
    </citation>
    <scope>NUCLEOTIDE SEQUENCE</scope>
    <source>
        <strain evidence="2">NR30</strain>
    </source>
</reference>
<evidence type="ECO:0000256" key="1">
    <source>
        <dbReference type="SAM" id="MobiDB-lite"/>
    </source>
</evidence>
<sequence>MARSSSGFVFGLTVAALAAVGFLGFRASTTAPAGFGKPQASASPTAAVPGAPGAQRNPGLPPAASGAGERVVYSVGADRVWLVDARNQVMRSFAVAPGNVDPAPGVYGVTSRSNSAVGTDGTAIEHVVRFTSVDGVAVGFSAAVRTSTAAPDPSMRTGGIRESRKDGAALWEFATIGAQIAVIP</sequence>
<evidence type="ECO:0000313" key="3">
    <source>
        <dbReference type="Proteomes" id="UP001108029"/>
    </source>
</evidence>
<dbReference type="RefSeq" id="WP_232650448.1">
    <property type="nucleotide sequence ID" value="NZ_JAJSBI010000010.1"/>
</dbReference>
<gene>
    <name evidence="2" type="ORF">LJ657_21960</name>
</gene>
<proteinExistence type="predicted"/>
<name>A0A9Q3VSA0_9ACTN</name>
<organism evidence="2 3">
    <name type="scientific">Streptomyces guryensis</name>
    <dbReference type="NCBI Taxonomy" id="2886947"/>
    <lineage>
        <taxon>Bacteria</taxon>
        <taxon>Bacillati</taxon>
        <taxon>Actinomycetota</taxon>
        <taxon>Actinomycetes</taxon>
        <taxon>Kitasatosporales</taxon>
        <taxon>Streptomycetaceae</taxon>
        <taxon>Streptomyces</taxon>
    </lineage>
</organism>